<name>A0AAV9IVU6_CYACA</name>
<evidence type="ECO:0000313" key="1">
    <source>
        <dbReference type="EMBL" id="KAK4536220.1"/>
    </source>
</evidence>
<keyword evidence="2" id="KW-1185">Reference proteome</keyword>
<dbReference type="AlphaFoldDB" id="A0AAV9IVU6"/>
<accession>A0AAV9IVU6</accession>
<proteinExistence type="predicted"/>
<comment type="caution">
    <text evidence="1">The sequence shown here is derived from an EMBL/GenBank/DDBJ whole genome shotgun (WGS) entry which is preliminary data.</text>
</comment>
<evidence type="ECO:0000313" key="2">
    <source>
        <dbReference type="Proteomes" id="UP001301350"/>
    </source>
</evidence>
<reference evidence="1 2" key="1">
    <citation type="submission" date="2022-07" db="EMBL/GenBank/DDBJ databases">
        <title>Genome-wide signatures of adaptation to extreme environments.</title>
        <authorList>
            <person name="Cho C.H."/>
            <person name="Yoon H.S."/>
        </authorList>
    </citation>
    <scope>NUCLEOTIDE SEQUENCE [LARGE SCALE GENOMIC DNA]</scope>
    <source>
        <strain evidence="1 2">DBV 063 E5</strain>
    </source>
</reference>
<gene>
    <name evidence="1" type="ORF">CDCA_CDCA07G2245</name>
</gene>
<organism evidence="1 2">
    <name type="scientific">Cyanidium caldarium</name>
    <name type="common">Red alga</name>
    <dbReference type="NCBI Taxonomy" id="2771"/>
    <lineage>
        <taxon>Eukaryota</taxon>
        <taxon>Rhodophyta</taxon>
        <taxon>Bangiophyceae</taxon>
        <taxon>Cyanidiales</taxon>
        <taxon>Cyanidiaceae</taxon>
        <taxon>Cyanidium</taxon>
    </lineage>
</organism>
<sequence length="483" mass="53455">MLSARLQSLKSRVRALATPRHLLPAGLVVGAVTFLLVRELSVGAIAREVLGRGSGNCSRTAYIAMTGCCLESGIGHALMAVNRVVHIAKLRQLVFVYDPAPLRKLGHQIGSTAEPFFNLGKGEVHMEDITRPYDRVNLAASVHAIDNDNELLSCIDRYLREHPPSCPTPRPILFDMHRIFVVGGRLASDWNQTASWWRSKYQPRRPPCQGGSRSGAANHCYQLVVHIRRGDQTPWEGRRAYGLIEKGLLRHLPDAWYVAAADAAWRAHCARRGARCSARQLEIHVATEEPFVDMDGTPSRVHTWLQDRFPQAAVYVHPGGDALQAFNMIAGADVLICSRSDFSRVAAHFLRRASTVLLPPDGAPPALPCKLTCGSLFPFRAYGPLQLKAVNMPPASIYWPVRGLPPEKRGQDNASIRQETPTERPVWRMSHEWLPKDYVWKAGPLNLPSKWDAVLQQLQSWNSTVLSSAVHDTVVVGDVCAAA</sequence>
<dbReference type="EMBL" id="JANCYW010000007">
    <property type="protein sequence ID" value="KAK4536220.1"/>
    <property type="molecule type" value="Genomic_DNA"/>
</dbReference>
<protein>
    <submittedName>
        <fullName evidence="1">Uncharacterized protein</fullName>
    </submittedName>
</protein>
<dbReference type="Proteomes" id="UP001301350">
    <property type="component" value="Unassembled WGS sequence"/>
</dbReference>